<accession>A0ABV7HIG2</accession>
<evidence type="ECO:0000256" key="1">
    <source>
        <dbReference type="ARBA" id="ARBA00009437"/>
    </source>
</evidence>
<dbReference type="PANTHER" id="PTHR30537:SF5">
    <property type="entry name" value="HTH-TYPE TRANSCRIPTIONAL ACTIVATOR TTDR-RELATED"/>
    <property type="match status" value="1"/>
</dbReference>
<dbReference type="RefSeq" id="WP_386723342.1">
    <property type="nucleotide sequence ID" value="NZ_JBHRSZ010000009.1"/>
</dbReference>
<gene>
    <name evidence="6" type="ORF">ACFOEK_20445</name>
</gene>
<dbReference type="SUPFAM" id="SSF53850">
    <property type="entry name" value="Periplasmic binding protein-like II"/>
    <property type="match status" value="1"/>
</dbReference>
<evidence type="ECO:0000259" key="5">
    <source>
        <dbReference type="PROSITE" id="PS50931"/>
    </source>
</evidence>
<comment type="similarity">
    <text evidence="1">Belongs to the LysR transcriptional regulatory family.</text>
</comment>
<evidence type="ECO:0000256" key="4">
    <source>
        <dbReference type="ARBA" id="ARBA00023163"/>
    </source>
</evidence>
<feature type="domain" description="HTH lysR-type" evidence="5">
    <location>
        <begin position="1"/>
        <end position="57"/>
    </location>
</feature>
<dbReference type="Gene3D" id="3.40.190.290">
    <property type="match status" value="1"/>
</dbReference>
<keyword evidence="7" id="KW-1185">Reference proteome</keyword>
<keyword evidence="2" id="KW-0805">Transcription regulation</keyword>
<comment type="caution">
    <text evidence="6">The sequence shown here is derived from an EMBL/GenBank/DDBJ whole genome shotgun (WGS) entry which is preliminary data.</text>
</comment>
<dbReference type="SUPFAM" id="SSF46785">
    <property type="entry name" value="Winged helix' DNA-binding domain"/>
    <property type="match status" value="1"/>
</dbReference>
<dbReference type="EMBL" id="JBHRSZ010000009">
    <property type="protein sequence ID" value="MFC3153422.1"/>
    <property type="molecule type" value="Genomic_DNA"/>
</dbReference>
<protein>
    <submittedName>
        <fullName evidence="6">LysR family transcriptional regulator</fullName>
    </submittedName>
</protein>
<reference evidence="7" key="1">
    <citation type="journal article" date="2019" name="Int. J. Syst. Evol. Microbiol.">
        <title>The Global Catalogue of Microorganisms (GCM) 10K type strain sequencing project: providing services to taxonomists for standard genome sequencing and annotation.</title>
        <authorList>
            <consortium name="The Broad Institute Genomics Platform"/>
            <consortium name="The Broad Institute Genome Sequencing Center for Infectious Disease"/>
            <person name="Wu L."/>
            <person name="Ma J."/>
        </authorList>
    </citation>
    <scope>NUCLEOTIDE SEQUENCE [LARGE SCALE GENOMIC DNA]</scope>
    <source>
        <strain evidence="7">KCTC 52438</strain>
    </source>
</reference>
<organism evidence="6 7">
    <name type="scientific">Litoribrevibacter euphylliae</name>
    <dbReference type="NCBI Taxonomy" id="1834034"/>
    <lineage>
        <taxon>Bacteria</taxon>
        <taxon>Pseudomonadati</taxon>
        <taxon>Pseudomonadota</taxon>
        <taxon>Gammaproteobacteria</taxon>
        <taxon>Oceanospirillales</taxon>
        <taxon>Oceanospirillaceae</taxon>
        <taxon>Litoribrevibacter</taxon>
    </lineage>
</organism>
<dbReference type="PROSITE" id="PS50931">
    <property type="entry name" value="HTH_LYSR"/>
    <property type="match status" value="1"/>
</dbReference>
<dbReference type="InterPro" id="IPR058163">
    <property type="entry name" value="LysR-type_TF_proteobact-type"/>
</dbReference>
<dbReference type="Gene3D" id="1.10.10.10">
    <property type="entry name" value="Winged helix-like DNA-binding domain superfamily/Winged helix DNA-binding domain"/>
    <property type="match status" value="1"/>
</dbReference>
<name>A0ABV7HIG2_9GAMM</name>
<dbReference type="InterPro" id="IPR000847">
    <property type="entry name" value="LysR_HTH_N"/>
</dbReference>
<dbReference type="PANTHER" id="PTHR30537">
    <property type="entry name" value="HTH-TYPE TRANSCRIPTIONAL REGULATOR"/>
    <property type="match status" value="1"/>
</dbReference>
<dbReference type="InterPro" id="IPR036388">
    <property type="entry name" value="WH-like_DNA-bd_sf"/>
</dbReference>
<dbReference type="CDD" id="cd08422">
    <property type="entry name" value="PBP2_CrgA_like"/>
    <property type="match status" value="1"/>
</dbReference>
<evidence type="ECO:0000256" key="2">
    <source>
        <dbReference type="ARBA" id="ARBA00023015"/>
    </source>
</evidence>
<proteinExistence type="inferred from homology"/>
<sequence length="320" mass="35887">MLDDISLFVVIVRSGSLKEASRVLGLPAATVSRRLKALEQSLMCRLVHRSSHQFTLTNEGQELYQQSAYLVESLNSLLDNFSRDVSGQKGKVKVLAPLTIVASTLQPMFSRFMAEHQEIQVELEMRNELTSFLASGADFGIRIGPQHDSELSHRKLGESRALVVAAPDYAAKIGTLNSLDALSQCHVIMSNPLTRWKLEQLDDHGTSLGIHDFLPPTARVTSNEMRVSKLFVLDGLGVSLLPINEIIEELKQGRLVNVMPNWFGAPREIFAVWYRRQLLTNRASMLMDFIQDECQEIFEPGSDVRRFQQVGFSPNLSGNY</sequence>
<dbReference type="Proteomes" id="UP001595476">
    <property type="component" value="Unassembled WGS sequence"/>
</dbReference>
<keyword evidence="4" id="KW-0804">Transcription</keyword>
<dbReference type="Pfam" id="PF00126">
    <property type="entry name" value="HTH_1"/>
    <property type="match status" value="1"/>
</dbReference>
<evidence type="ECO:0000313" key="7">
    <source>
        <dbReference type="Proteomes" id="UP001595476"/>
    </source>
</evidence>
<evidence type="ECO:0000256" key="3">
    <source>
        <dbReference type="ARBA" id="ARBA00023125"/>
    </source>
</evidence>
<keyword evidence="3" id="KW-0238">DNA-binding</keyword>
<dbReference type="Pfam" id="PF03466">
    <property type="entry name" value="LysR_substrate"/>
    <property type="match status" value="1"/>
</dbReference>
<evidence type="ECO:0000313" key="6">
    <source>
        <dbReference type="EMBL" id="MFC3153422.1"/>
    </source>
</evidence>
<dbReference type="InterPro" id="IPR036390">
    <property type="entry name" value="WH_DNA-bd_sf"/>
</dbReference>
<dbReference type="InterPro" id="IPR005119">
    <property type="entry name" value="LysR_subst-bd"/>
</dbReference>